<evidence type="ECO:0000313" key="1">
    <source>
        <dbReference type="EMBL" id="CAD8464961.1"/>
    </source>
</evidence>
<gene>
    <name evidence="1" type="ORF">LAMO00422_LOCUS23928</name>
</gene>
<name>A0A7S0DWQ9_9EUKA</name>
<organism evidence="1">
    <name type="scientific">Amorphochlora amoebiformis</name>
    <dbReference type="NCBI Taxonomy" id="1561963"/>
    <lineage>
        <taxon>Eukaryota</taxon>
        <taxon>Sar</taxon>
        <taxon>Rhizaria</taxon>
        <taxon>Cercozoa</taxon>
        <taxon>Chlorarachniophyceae</taxon>
        <taxon>Amorphochlora</taxon>
    </lineage>
</organism>
<dbReference type="AlphaFoldDB" id="A0A7S0DWQ9"/>
<reference evidence="1" key="1">
    <citation type="submission" date="2021-01" db="EMBL/GenBank/DDBJ databases">
        <authorList>
            <person name="Corre E."/>
            <person name="Pelletier E."/>
            <person name="Niang G."/>
            <person name="Scheremetjew M."/>
            <person name="Finn R."/>
            <person name="Kale V."/>
            <person name="Holt S."/>
            <person name="Cochrane G."/>
            <person name="Meng A."/>
            <person name="Brown T."/>
            <person name="Cohen L."/>
        </authorList>
    </citation>
    <scope>NUCLEOTIDE SEQUENCE</scope>
    <source>
        <strain evidence="1">CCMP2058</strain>
    </source>
</reference>
<sequence length="364" mass="40459">MEVIPAQAKEIFMSERKVREREYRGYMEEMDNAQSLYSEGKSYEKSQHWMDAVIAYLRASAWVELPREVGLQEEKEEEESLDEASVIRRRNARCLLYCQTLLGAGSACQNMEKHSPAQQLFSEVISLSRKYSKRSRLKLDTDPYDDQLAMEIPGFEGNTRGSKNAVERESRDARLGVYSDPVLDALGKRIGKNTSGSLGDTLRSLQNELGKNNKLASDPPQNPNTSETLTREALASEIFRELREIDNRGIPGSVPGIPGVVPGLPGFSGGGEEEDEEGFRRAFRTMEAKALTRRAGTGLKSGMIPITQVVSDVRVALCLSPAVFNKLGQLANRIEQAKDTLREDSEAGLGAWTRRAENIARDAL</sequence>
<proteinExistence type="predicted"/>
<protein>
    <submittedName>
        <fullName evidence="1">Uncharacterized protein</fullName>
    </submittedName>
</protein>
<dbReference type="EMBL" id="HBEM01034973">
    <property type="protein sequence ID" value="CAD8464961.1"/>
    <property type="molecule type" value="Transcribed_RNA"/>
</dbReference>
<accession>A0A7S0DWQ9</accession>